<protein>
    <submittedName>
        <fullName evidence="1">Uncharacterized protein</fullName>
    </submittedName>
</protein>
<dbReference type="AlphaFoldDB" id="A0A8J6ZN75"/>
<dbReference type="RefSeq" id="WP_193917642.1">
    <property type="nucleotide sequence ID" value="NZ_JADEXS020000001.1"/>
</dbReference>
<name>A0A8J6ZN75_DESMC</name>
<dbReference type="EMBL" id="JADEXS010000191">
    <property type="protein sequence ID" value="MBE9023772.1"/>
    <property type="molecule type" value="Genomic_DNA"/>
</dbReference>
<accession>A0A8J6ZN75</accession>
<organism evidence="1 2">
    <name type="scientific">Desmonostoc muscorum LEGE 12446</name>
    <dbReference type="NCBI Taxonomy" id="1828758"/>
    <lineage>
        <taxon>Bacteria</taxon>
        <taxon>Bacillati</taxon>
        <taxon>Cyanobacteriota</taxon>
        <taxon>Cyanophyceae</taxon>
        <taxon>Nostocales</taxon>
        <taxon>Nostocaceae</taxon>
        <taxon>Desmonostoc</taxon>
    </lineage>
</organism>
<dbReference type="Proteomes" id="UP000622533">
    <property type="component" value="Unassembled WGS sequence"/>
</dbReference>
<sequence>MIFITRAIAHNTNSINDCNTSLGEVKTRFIASLQKTNNQLFIETAIYRVSCFLGRVFEILVVGFIHH</sequence>
<evidence type="ECO:0000313" key="1">
    <source>
        <dbReference type="EMBL" id="MBE9023772.1"/>
    </source>
</evidence>
<keyword evidence="2" id="KW-1185">Reference proteome</keyword>
<proteinExistence type="predicted"/>
<gene>
    <name evidence="1" type="ORF">IQ276_15425</name>
</gene>
<comment type="caution">
    <text evidence="1">The sequence shown here is derived from an EMBL/GenBank/DDBJ whole genome shotgun (WGS) entry which is preliminary data.</text>
</comment>
<reference evidence="1" key="1">
    <citation type="submission" date="2020-10" db="EMBL/GenBank/DDBJ databases">
        <authorList>
            <person name="Castelo-Branco R."/>
            <person name="Eusebio N."/>
            <person name="Adriana R."/>
            <person name="Vieira A."/>
            <person name="Brugerolle De Fraissinette N."/>
            <person name="Rezende De Castro R."/>
            <person name="Schneider M.P."/>
            <person name="Vasconcelos V."/>
            <person name="Leao P.N."/>
        </authorList>
    </citation>
    <scope>NUCLEOTIDE SEQUENCE</scope>
    <source>
        <strain evidence="1">LEGE 12446</strain>
    </source>
</reference>
<evidence type="ECO:0000313" key="2">
    <source>
        <dbReference type="Proteomes" id="UP000622533"/>
    </source>
</evidence>